<organism evidence="1 2">
    <name type="scientific">Tothia fuscella</name>
    <dbReference type="NCBI Taxonomy" id="1048955"/>
    <lineage>
        <taxon>Eukaryota</taxon>
        <taxon>Fungi</taxon>
        <taxon>Dikarya</taxon>
        <taxon>Ascomycota</taxon>
        <taxon>Pezizomycotina</taxon>
        <taxon>Dothideomycetes</taxon>
        <taxon>Pleosporomycetidae</taxon>
        <taxon>Venturiales</taxon>
        <taxon>Cylindrosympodiaceae</taxon>
        <taxon>Tothia</taxon>
    </lineage>
</organism>
<evidence type="ECO:0000313" key="2">
    <source>
        <dbReference type="Proteomes" id="UP000800235"/>
    </source>
</evidence>
<dbReference type="AlphaFoldDB" id="A0A9P4TSG9"/>
<evidence type="ECO:0000313" key="1">
    <source>
        <dbReference type="EMBL" id="KAF2416035.1"/>
    </source>
</evidence>
<gene>
    <name evidence="1" type="ORF">EJ08DRAFT_709699</name>
</gene>
<proteinExistence type="predicted"/>
<comment type="caution">
    <text evidence="1">The sequence shown here is derived from an EMBL/GenBank/DDBJ whole genome shotgun (WGS) entry which is preliminary data.</text>
</comment>
<dbReference type="EMBL" id="MU007171">
    <property type="protein sequence ID" value="KAF2416035.1"/>
    <property type="molecule type" value="Genomic_DNA"/>
</dbReference>
<sequence length="202" mass="21416">MTRLDNITNSQSYIGDGTIGWDESKSDSSWGSPPDRFLAINGSKDVELFNHSSFILDYNFFLSSEDCSRESFRGQRVYFNTSTPSGLMPDLTTVGECPSSVGAITIETQANTSKTCQLSSPQPEAIPCDFAVDQAVYDQIAKRMADFTGCSNVTWPTSTGIGTTCGISLSKGKSGSNSSKGIQAALTGSAIAFAGLISLALN</sequence>
<protein>
    <submittedName>
        <fullName evidence="1">Uncharacterized protein</fullName>
    </submittedName>
</protein>
<dbReference type="Proteomes" id="UP000800235">
    <property type="component" value="Unassembled WGS sequence"/>
</dbReference>
<name>A0A9P4TSG9_9PEZI</name>
<accession>A0A9P4TSG9</accession>
<reference evidence="1" key="1">
    <citation type="journal article" date="2020" name="Stud. Mycol.">
        <title>101 Dothideomycetes genomes: a test case for predicting lifestyles and emergence of pathogens.</title>
        <authorList>
            <person name="Haridas S."/>
            <person name="Albert R."/>
            <person name="Binder M."/>
            <person name="Bloem J."/>
            <person name="Labutti K."/>
            <person name="Salamov A."/>
            <person name="Andreopoulos B."/>
            <person name="Baker S."/>
            <person name="Barry K."/>
            <person name="Bills G."/>
            <person name="Bluhm B."/>
            <person name="Cannon C."/>
            <person name="Castanera R."/>
            <person name="Culley D."/>
            <person name="Daum C."/>
            <person name="Ezra D."/>
            <person name="Gonzalez J."/>
            <person name="Henrissat B."/>
            <person name="Kuo A."/>
            <person name="Liang C."/>
            <person name="Lipzen A."/>
            <person name="Lutzoni F."/>
            <person name="Magnuson J."/>
            <person name="Mondo S."/>
            <person name="Nolan M."/>
            <person name="Ohm R."/>
            <person name="Pangilinan J."/>
            <person name="Park H.-J."/>
            <person name="Ramirez L."/>
            <person name="Alfaro M."/>
            <person name="Sun H."/>
            <person name="Tritt A."/>
            <person name="Yoshinaga Y."/>
            <person name="Zwiers L.-H."/>
            <person name="Turgeon B."/>
            <person name="Goodwin S."/>
            <person name="Spatafora J."/>
            <person name="Crous P."/>
            <person name="Grigoriev I."/>
        </authorList>
    </citation>
    <scope>NUCLEOTIDE SEQUENCE</scope>
    <source>
        <strain evidence="1">CBS 130266</strain>
    </source>
</reference>
<keyword evidence="2" id="KW-1185">Reference proteome</keyword>